<feature type="coiled-coil region" evidence="1">
    <location>
        <begin position="65"/>
        <end position="92"/>
    </location>
</feature>
<proteinExistence type="predicted"/>
<protein>
    <submittedName>
        <fullName evidence="2">Uncharacterized protein</fullName>
    </submittedName>
</protein>
<dbReference type="Proteomes" id="UP000321606">
    <property type="component" value="Chromosome"/>
</dbReference>
<name>A0A510J9N1_9FUSO</name>
<sequence length="210" mass="25170">MLQINFKRGITEKMKSLRKTVFLAILVLSIGSLSFSFEDYYKKVYIVKISKKEIYKAVNANQNQQKKLSKIFDEYQKKAEKIEKQLKSFEDKKSQIGKIEKDRYFKIAEVLSFEQLKEFNKYTNQKKLEFEEKNDKIKSLMDDLNLENEQKAEILKLDRDFKRTVGRLKEERLSEENFASEYESLKKVRNEKIRALLNEEQIKVVDSYKF</sequence>
<gene>
    <name evidence="2" type="ORF">JCM16774_0686</name>
</gene>
<accession>A0A510J9N1</accession>
<dbReference type="AlphaFoldDB" id="A0A510J9N1"/>
<keyword evidence="1" id="KW-0175">Coiled coil</keyword>
<dbReference type="OrthoDB" id="80337at2"/>
<dbReference type="STRING" id="714315.GCA_000516535_00684"/>
<evidence type="ECO:0000313" key="2">
    <source>
        <dbReference type="EMBL" id="BBM35756.1"/>
    </source>
</evidence>
<reference evidence="2 3" key="1">
    <citation type="submission" date="2019-07" db="EMBL/GenBank/DDBJ databases">
        <title>Complete Genome Sequence of Leptotrichia goodfellowii Strain JCM 16774.</title>
        <authorList>
            <person name="Watanabe S."/>
            <person name="Cui L."/>
        </authorList>
    </citation>
    <scope>NUCLEOTIDE SEQUENCE [LARGE SCALE GENOMIC DNA]</scope>
    <source>
        <strain evidence="2 3">JCM16774</strain>
    </source>
</reference>
<organism evidence="2 3">
    <name type="scientific">Pseudoleptotrichia goodfellowii</name>
    <dbReference type="NCBI Taxonomy" id="157692"/>
    <lineage>
        <taxon>Bacteria</taxon>
        <taxon>Fusobacteriati</taxon>
        <taxon>Fusobacteriota</taxon>
        <taxon>Fusobacteriia</taxon>
        <taxon>Fusobacteriales</taxon>
        <taxon>Leptotrichiaceae</taxon>
        <taxon>Pseudoleptotrichia</taxon>
    </lineage>
</organism>
<evidence type="ECO:0000256" key="1">
    <source>
        <dbReference type="SAM" id="Coils"/>
    </source>
</evidence>
<dbReference type="KEGG" id="lgo:JCM16774_0686"/>
<dbReference type="EMBL" id="AP019822">
    <property type="protein sequence ID" value="BBM35756.1"/>
    <property type="molecule type" value="Genomic_DNA"/>
</dbReference>
<evidence type="ECO:0000313" key="3">
    <source>
        <dbReference type="Proteomes" id="UP000321606"/>
    </source>
</evidence>